<reference evidence="1" key="1">
    <citation type="journal article" date="2019" name="bioRxiv">
        <title>The Genome of the Zebra Mussel, Dreissena polymorpha: A Resource for Invasive Species Research.</title>
        <authorList>
            <person name="McCartney M.A."/>
            <person name="Auch B."/>
            <person name="Kono T."/>
            <person name="Mallez S."/>
            <person name="Zhang Y."/>
            <person name="Obille A."/>
            <person name="Becker A."/>
            <person name="Abrahante J.E."/>
            <person name="Garbe J."/>
            <person name="Badalamenti J.P."/>
            <person name="Herman A."/>
            <person name="Mangelson H."/>
            <person name="Liachko I."/>
            <person name="Sullivan S."/>
            <person name="Sone E.D."/>
            <person name="Koren S."/>
            <person name="Silverstein K.A.T."/>
            <person name="Beckman K.B."/>
            <person name="Gohl D.M."/>
        </authorList>
    </citation>
    <scope>NUCLEOTIDE SEQUENCE</scope>
    <source>
        <strain evidence="1">Duluth1</strain>
        <tissue evidence="1">Whole animal</tissue>
    </source>
</reference>
<evidence type="ECO:0000313" key="2">
    <source>
        <dbReference type="Proteomes" id="UP000828390"/>
    </source>
</evidence>
<sequence length="76" mass="8387">MVKNCLGIVPVFVKGENGKSCQTYALLDDGSDKTLCDERLLKNLNVASKPVKFQMSTVNSSENQLYGQEVDLHVQP</sequence>
<comment type="caution">
    <text evidence="1">The sequence shown here is derived from an EMBL/GenBank/DDBJ whole genome shotgun (WGS) entry which is preliminary data.</text>
</comment>
<dbReference type="PANTHER" id="PTHR47331">
    <property type="entry name" value="PHD-TYPE DOMAIN-CONTAINING PROTEIN"/>
    <property type="match status" value="1"/>
</dbReference>
<protein>
    <recommendedName>
        <fullName evidence="3">Peptidase aspartic putative domain-containing protein</fullName>
    </recommendedName>
</protein>
<evidence type="ECO:0008006" key="3">
    <source>
        <dbReference type="Google" id="ProtNLM"/>
    </source>
</evidence>
<reference evidence="1" key="2">
    <citation type="submission" date="2020-11" db="EMBL/GenBank/DDBJ databases">
        <authorList>
            <person name="McCartney M.A."/>
            <person name="Auch B."/>
            <person name="Kono T."/>
            <person name="Mallez S."/>
            <person name="Becker A."/>
            <person name="Gohl D.M."/>
            <person name="Silverstein K.A.T."/>
            <person name="Koren S."/>
            <person name="Bechman K.B."/>
            <person name="Herman A."/>
            <person name="Abrahante J.E."/>
            <person name="Garbe J."/>
        </authorList>
    </citation>
    <scope>NUCLEOTIDE SEQUENCE</scope>
    <source>
        <strain evidence="1">Duluth1</strain>
        <tissue evidence="1">Whole animal</tissue>
    </source>
</reference>
<dbReference type="PANTHER" id="PTHR47331:SF5">
    <property type="entry name" value="RIBONUCLEASE H"/>
    <property type="match status" value="1"/>
</dbReference>
<evidence type="ECO:0000313" key="1">
    <source>
        <dbReference type="EMBL" id="KAH3813182.1"/>
    </source>
</evidence>
<organism evidence="1 2">
    <name type="scientific">Dreissena polymorpha</name>
    <name type="common">Zebra mussel</name>
    <name type="synonym">Mytilus polymorpha</name>
    <dbReference type="NCBI Taxonomy" id="45954"/>
    <lineage>
        <taxon>Eukaryota</taxon>
        <taxon>Metazoa</taxon>
        <taxon>Spiralia</taxon>
        <taxon>Lophotrochozoa</taxon>
        <taxon>Mollusca</taxon>
        <taxon>Bivalvia</taxon>
        <taxon>Autobranchia</taxon>
        <taxon>Heteroconchia</taxon>
        <taxon>Euheterodonta</taxon>
        <taxon>Imparidentia</taxon>
        <taxon>Neoheterodontei</taxon>
        <taxon>Myida</taxon>
        <taxon>Dreissenoidea</taxon>
        <taxon>Dreissenidae</taxon>
        <taxon>Dreissena</taxon>
    </lineage>
</organism>
<keyword evidence="2" id="KW-1185">Reference proteome</keyword>
<name>A0A9D4GFQ9_DREPO</name>
<proteinExistence type="predicted"/>
<dbReference type="AlphaFoldDB" id="A0A9D4GFQ9"/>
<dbReference type="EMBL" id="JAIWYP010000006">
    <property type="protein sequence ID" value="KAH3813182.1"/>
    <property type="molecule type" value="Genomic_DNA"/>
</dbReference>
<dbReference type="Proteomes" id="UP000828390">
    <property type="component" value="Unassembled WGS sequence"/>
</dbReference>
<gene>
    <name evidence="1" type="ORF">DPMN_141634</name>
</gene>
<accession>A0A9D4GFQ9</accession>